<feature type="transmembrane region" description="Helical" evidence="8">
    <location>
        <begin position="40"/>
        <end position="62"/>
    </location>
</feature>
<keyword evidence="4 8" id="KW-1003">Cell membrane</keyword>
<feature type="transmembrane region" description="Helical" evidence="8">
    <location>
        <begin position="74"/>
        <end position="95"/>
    </location>
</feature>
<protein>
    <recommendedName>
        <fullName evidence="8">Transport permease protein</fullName>
    </recommendedName>
</protein>
<dbReference type="Proteomes" id="UP001206821">
    <property type="component" value="Unassembled WGS sequence"/>
</dbReference>
<sequence>MNMFKSAKAIFTELKSSLYLIFRLATYETKSNNSMQYLGFLWEFVTPLLQIGVYWFVFGFGIRSGRPIDGVPFLPWLVAGIVVWFFIASAITSTARSVYSKIGMVSKMSFPISTIPAYVLLSLFYRHLALVGAAFILMWAFGYPMGLHSLWFIYLAISALALLYSLALITSALTTIVRDLQNLLQSMMRMLMYLTPIFWVPPANLASILQINPLYYLVEGYRSMFLGSDWLATNWAYGLYYWTIVLVLFFVGSMIHVRFRRHFIDYI</sequence>
<keyword evidence="5 8" id="KW-0812">Transmembrane</keyword>
<feature type="transmembrane region" description="Helical" evidence="8">
    <location>
        <begin position="197"/>
        <end position="218"/>
    </location>
</feature>
<evidence type="ECO:0000256" key="5">
    <source>
        <dbReference type="ARBA" id="ARBA00022692"/>
    </source>
</evidence>
<keyword evidence="6 8" id="KW-1133">Transmembrane helix</keyword>
<dbReference type="InterPro" id="IPR013525">
    <property type="entry name" value="ABC2_TM"/>
</dbReference>
<evidence type="ECO:0000259" key="9">
    <source>
        <dbReference type="PROSITE" id="PS51012"/>
    </source>
</evidence>
<dbReference type="RefSeq" id="WP_081852721.1">
    <property type="nucleotide sequence ID" value="NZ_JANIEK010000024.1"/>
</dbReference>
<evidence type="ECO:0000256" key="6">
    <source>
        <dbReference type="ARBA" id="ARBA00022989"/>
    </source>
</evidence>
<evidence type="ECO:0000256" key="2">
    <source>
        <dbReference type="ARBA" id="ARBA00007783"/>
    </source>
</evidence>
<dbReference type="PANTHER" id="PTHR30413:SF10">
    <property type="entry name" value="CAPSULE POLYSACCHARIDE EXPORT INNER-MEMBRANE PROTEIN CTRC"/>
    <property type="match status" value="1"/>
</dbReference>
<evidence type="ECO:0000313" key="11">
    <source>
        <dbReference type="Proteomes" id="UP001206821"/>
    </source>
</evidence>
<accession>A0ABT2KWR5</accession>
<name>A0ABT2KWR5_9BACL</name>
<dbReference type="InterPro" id="IPR047817">
    <property type="entry name" value="ABC2_TM_bact-type"/>
</dbReference>
<evidence type="ECO:0000256" key="3">
    <source>
        <dbReference type="ARBA" id="ARBA00022448"/>
    </source>
</evidence>
<evidence type="ECO:0000256" key="1">
    <source>
        <dbReference type="ARBA" id="ARBA00004651"/>
    </source>
</evidence>
<feature type="domain" description="ABC transmembrane type-2" evidence="9">
    <location>
        <begin position="38"/>
        <end position="259"/>
    </location>
</feature>
<dbReference type="Pfam" id="PF01061">
    <property type="entry name" value="ABC2_membrane"/>
    <property type="match status" value="1"/>
</dbReference>
<evidence type="ECO:0000256" key="7">
    <source>
        <dbReference type="ARBA" id="ARBA00023136"/>
    </source>
</evidence>
<evidence type="ECO:0000313" key="10">
    <source>
        <dbReference type="EMBL" id="MCT4795378.1"/>
    </source>
</evidence>
<keyword evidence="7 8" id="KW-0472">Membrane</keyword>
<evidence type="ECO:0000256" key="8">
    <source>
        <dbReference type="RuleBase" id="RU361157"/>
    </source>
</evidence>
<feature type="transmembrane region" description="Helical" evidence="8">
    <location>
        <begin position="151"/>
        <end position="176"/>
    </location>
</feature>
<keyword evidence="3 8" id="KW-0813">Transport</keyword>
<keyword evidence="11" id="KW-1185">Reference proteome</keyword>
<comment type="similarity">
    <text evidence="2 8">Belongs to the ABC-2 integral membrane protein family.</text>
</comment>
<comment type="subcellular location">
    <subcellularLocation>
        <location evidence="1 8">Cell membrane</location>
        <topology evidence="1 8">Multi-pass membrane protein</topology>
    </subcellularLocation>
</comment>
<organism evidence="10 11">
    <name type="scientific">Exiguobacterium alkaliphilum</name>
    <dbReference type="NCBI Taxonomy" id="1428684"/>
    <lineage>
        <taxon>Bacteria</taxon>
        <taxon>Bacillati</taxon>
        <taxon>Bacillota</taxon>
        <taxon>Bacilli</taxon>
        <taxon>Bacillales</taxon>
        <taxon>Bacillales Family XII. Incertae Sedis</taxon>
        <taxon>Exiguobacterium</taxon>
    </lineage>
</organism>
<feature type="transmembrane region" description="Helical" evidence="8">
    <location>
        <begin position="115"/>
        <end position="139"/>
    </location>
</feature>
<dbReference type="EMBL" id="JANIEK010000024">
    <property type="protein sequence ID" value="MCT4795378.1"/>
    <property type="molecule type" value="Genomic_DNA"/>
</dbReference>
<reference evidence="10 11" key="1">
    <citation type="submission" date="2022-07" db="EMBL/GenBank/DDBJ databases">
        <title>Genomic and pangenome structural analysis of the polyextremophile Exiguobacterium.</title>
        <authorList>
            <person name="Shen L."/>
        </authorList>
    </citation>
    <scope>NUCLEOTIDE SEQUENCE [LARGE SCALE GENOMIC DNA]</scope>
    <source>
        <strain evidence="10 11">12_1</strain>
    </source>
</reference>
<dbReference type="PANTHER" id="PTHR30413">
    <property type="entry name" value="INNER MEMBRANE TRANSPORT PERMEASE"/>
    <property type="match status" value="1"/>
</dbReference>
<comment type="caution">
    <text evidence="10">The sequence shown here is derived from an EMBL/GenBank/DDBJ whole genome shotgun (WGS) entry which is preliminary data.</text>
</comment>
<proteinExistence type="inferred from homology"/>
<feature type="transmembrane region" description="Helical" evidence="8">
    <location>
        <begin position="238"/>
        <end position="257"/>
    </location>
</feature>
<evidence type="ECO:0000256" key="4">
    <source>
        <dbReference type="ARBA" id="ARBA00022475"/>
    </source>
</evidence>
<dbReference type="PROSITE" id="PS51012">
    <property type="entry name" value="ABC_TM2"/>
    <property type="match status" value="1"/>
</dbReference>
<gene>
    <name evidence="10" type="ORF">NQG31_07460</name>
</gene>